<dbReference type="PROSITE" id="PS51192">
    <property type="entry name" value="HELICASE_ATP_BIND_1"/>
    <property type="match status" value="1"/>
</dbReference>
<dbReference type="Gene3D" id="3.40.50.300">
    <property type="entry name" value="P-loop containing nucleotide triphosphate hydrolases"/>
    <property type="match status" value="2"/>
</dbReference>
<keyword evidence="10" id="KW-1185">Reference proteome</keyword>
<dbReference type="InterPro" id="IPR011545">
    <property type="entry name" value="DEAD/DEAH_box_helicase_dom"/>
</dbReference>
<name>A0AAN6UGT5_9PEZI</name>
<dbReference type="InterPro" id="IPR036388">
    <property type="entry name" value="WH-like_DNA-bd_sf"/>
</dbReference>
<sequence length="927" mass="102079">MAHHSRPGVGHTPTLQSSAAVAGQKRPYDSSISHSSDRNGAASQKRPTPRHHAPNALNGRPTGELPRLTASRIEYADGSVTRATPSEYSQRQAFAATPTSTVDPLLSLSHPAYGLPRQLVANFAALGIKAIYPWQKQCLLGPGLLQGEKNLVYSAPTGGGKSLVADVLMLKRVLQDRDAKALLVLPYVALVQEKVRWLRNIVSGISRDELGPRPPENQPRLWARRADKDTVRVVGFFGGSKVRATWADFDIAVCTIEKANSLVNAAIEDCSVSTLQAVVLDECHMIDDGYRGYLLELMATKLLCLGQPVQIIAMSATLTNIDLLKNWLHGHSYETHYRPVPIEEHLVHNGNAYPAGTTASLLKAVAHLDTRSQFSEPGVQPVRTIKPSAHREFKDPVMNAVVALANETVRAGYGVLVFSSSRAGCESDAVLISRVLPTFAEADPAIQEKRLDLLGDLRSLATGLDVKLEQTIPVGVAFHRKSAGLTTEERELVANAYDQGVLKVCVATCSLAAGINLPARRVILHNARMGRDLVGPAMLRQMRGRAGRKGKDEVGETYLCCRQTDLEDVVDLMHADIPQLESCLISDQRRIRRALLEIIAIRLATSRESLDDYVSRTMLAHSADPDSIQENVEASLADLQKMEFITVGDDDSFEATLLGKAIVASSLDPEDGIFIHNELKQALQAFVMDGEIHVLYNFTPVHDLGGVSVNWRVFWHEMQQLDESGFRVMGFLGLRPATVNQMLHGGTLKERTPEEKGIARRYHRFYLALQLRDLCNETPIHRVAQKYDMPRGSVQSLAQTCQGFAAGMIKFCQTMGWGAMAAALDHFSDRLKAGARSDLLALAKITFVKSRTARIFWDNGFKTVASVANADPKELLPILMQARPSKVRLAERDEQKVMDKLLAKAKIIADSANRLWQIEMQRDLDEE</sequence>
<dbReference type="AlphaFoldDB" id="A0AAN6UGT5"/>
<dbReference type="InterPro" id="IPR001650">
    <property type="entry name" value="Helicase_C-like"/>
</dbReference>
<dbReference type="InterPro" id="IPR036390">
    <property type="entry name" value="WH_DNA-bd_sf"/>
</dbReference>
<dbReference type="InterPro" id="IPR057220">
    <property type="entry name" value="DUF7898"/>
</dbReference>
<evidence type="ECO:0000256" key="5">
    <source>
        <dbReference type="ARBA" id="ARBA00048988"/>
    </source>
</evidence>
<dbReference type="InterPro" id="IPR014001">
    <property type="entry name" value="Helicase_ATP-bd"/>
</dbReference>
<evidence type="ECO:0000256" key="4">
    <source>
        <dbReference type="ARBA" id="ARBA00022840"/>
    </source>
</evidence>
<dbReference type="EMBL" id="MU853417">
    <property type="protein sequence ID" value="KAK4132449.1"/>
    <property type="molecule type" value="Genomic_DNA"/>
</dbReference>
<evidence type="ECO:0000259" key="8">
    <source>
        <dbReference type="PROSITE" id="PS51194"/>
    </source>
</evidence>
<dbReference type="Gene3D" id="1.10.10.10">
    <property type="entry name" value="Winged helix-like DNA-binding domain superfamily/Winged helix DNA-binding domain"/>
    <property type="match status" value="1"/>
</dbReference>
<dbReference type="Gene3D" id="1.10.3380.20">
    <property type="match status" value="1"/>
</dbReference>
<dbReference type="CDD" id="cd18795">
    <property type="entry name" value="SF2_C_Ski2"/>
    <property type="match status" value="1"/>
</dbReference>
<comment type="catalytic activity">
    <reaction evidence="5">
        <text>ATP + H2O = ADP + phosphate + H(+)</text>
        <dbReference type="Rhea" id="RHEA:13065"/>
        <dbReference type="ChEBI" id="CHEBI:15377"/>
        <dbReference type="ChEBI" id="CHEBI:15378"/>
        <dbReference type="ChEBI" id="CHEBI:30616"/>
        <dbReference type="ChEBI" id="CHEBI:43474"/>
        <dbReference type="ChEBI" id="CHEBI:456216"/>
        <dbReference type="EC" id="5.6.2.4"/>
    </reaction>
</comment>
<dbReference type="SMART" id="SM00490">
    <property type="entry name" value="HELICc"/>
    <property type="match status" value="1"/>
</dbReference>
<evidence type="ECO:0000259" key="7">
    <source>
        <dbReference type="PROSITE" id="PS51192"/>
    </source>
</evidence>
<evidence type="ECO:0000256" key="3">
    <source>
        <dbReference type="ARBA" id="ARBA00022806"/>
    </source>
</evidence>
<dbReference type="GO" id="GO:0003676">
    <property type="term" value="F:nucleic acid binding"/>
    <property type="evidence" value="ECO:0007669"/>
    <property type="project" value="InterPro"/>
</dbReference>
<feature type="region of interest" description="Disordered" evidence="6">
    <location>
        <begin position="1"/>
        <end position="67"/>
    </location>
</feature>
<evidence type="ECO:0000256" key="6">
    <source>
        <dbReference type="SAM" id="MobiDB-lite"/>
    </source>
</evidence>
<evidence type="ECO:0000256" key="2">
    <source>
        <dbReference type="ARBA" id="ARBA00022801"/>
    </source>
</evidence>
<dbReference type="PANTHER" id="PTHR47961">
    <property type="entry name" value="DNA POLYMERASE THETA, PUTATIVE (AFU_ORTHOLOGUE AFUA_1G05260)-RELATED"/>
    <property type="match status" value="1"/>
</dbReference>
<accession>A0AAN6UGT5</accession>
<keyword evidence="1" id="KW-0547">Nucleotide-binding</keyword>
<keyword evidence="2 9" id="KW-0378">Hydrolase</keyword>
<reference evidence="9" key="1">
    <citation type="journal article" date="2023" name="Mol. Phylogenet. Evol.">
        <title>Genome-scale phylogeny and comparative genomics of the fungal order Sordariales.</title>
        <authorList>
            <person name="Hensen N."/>
            <person name="Bonometti L."/>
            <person name="Westerberg I."/>
            <person name="Brannstrom I.O."/>
            <person name="Guillou S."/>
            <person name="Cros-Aarteil S."/>
            <person name="Calhoun S."/>
            <person name="Haridas S."/>
            <person name="Kuo A."/>
            <person name="Mondo S."/>
            <person name="Pangilinan J."/>
            <person name="Riley R."/>
            <person name="LaButti K."/>
            <person name="Andreopoulos B."/>
            <person name="Lipzen A."/>
            <person name="Chen C."/>
            <person name="Yan M."/>
            <person name="Daum C."/>
            <person name="Ng V."/>
            <person name="Clum A."/>
            <person name="Steindorff A."/>
            <person name="Ohm R.A."/>
            <person name="Martin F."/>
            <person name="Silar P."/>
            <person name="Natvig D.O."/>
            <person name="Lalanne C."/>
            <person name="Gautier V."/>
            <person name="Ament-Velasquez S.L."/>
            <person name="Kruys A."/>
            <person name="Hutchinson M.I."/>
            <person name="Powell A.J."/>
            <person name="Barry K."/>
            <person name="Miller A.N."/>
            <person name="Grigoriev I.V."/>
            <person name="Debuchy R."/>
            <person name="Gladieux P."/>
            <person name="Hiltunen Thoren M."/>
            <person name="Johannesson H."/>
        </authorList>
    </citation>
    <scope>NUCLEOTIDE SEQUENCE</scope>
    <source>
        <strain evidence="9">CBS 123565</strain>
    </source>
</reference>
<dbReference type="GO" id="GO:0043138">
    <property type="term" value="F:3'-5' DNA helicase activity"/>
    <property type="evidence" value="ECO:0007669"/>
    <property type="project" value="UniProtKB-EC"/>
</dbReference>
<dbReference type="Proteomes" id="UP001304895">
    <property type="component" value="Unassembled WGS sequence"/>
</dbReference>
<dbReference type="SUPFAM" id="SSF46785">
    <property type="entry name" value="Winged helix' DNA-binding domain"/>
    <property type="match status" value="1"/>
</dbReference>
<evidence type="ECO:0000313" key="9">
    <source>
        <dbReference type="EMBL" id="KAK4132449.1"/>
    </source>
</evidence>
<dbReference type="Pfam" id="PF00270">
    <property type="entry name" value="DEAD"/>
    <property type="match status" value="1"/>
</dbReference>
<dbReference type="InterPro" id="IPR027417">
    <property type="entry name" value="P-loop_NTPase"/>
</dbReference>
<dbReference type="GO" id="GO:0005524">
    <property type="term" value="F:ATP binding"/>
    <property type="evidence" value="ECO:0007669"/>
    <property type="project" value="UniProtKB-KW"/>
</dbReference>
<gene>
    <name evidence="9" type="ORF">BT67DRAFT_480689</name>
</gene>
<organism evidence="9 10">
    <name type="scientific">Trichocladium antarcticum</name>
    <dbReference type="NCBI Taxonomy" id="1450529"/>
    <lineage>
        <taxon>Eukaryota</taxon>
        <taxon>Fungi</taxon>
        <taxon>Dikarya</taxon>
        <taxon>Ascomycota</taxon>
        <taxon>Pezizomycotina</taxon>
        <taxon>Sordariomycetes</taxon>
        <taxon>Sordariomycetidae</taxon>
        <taxon>Sordariales</taxon>
        <taxon>Chaetomiaceae</taxon>
        <taxon>Trichocladium</taxon>
    </lineage>
</organism>
<dbReference type="InterPro" id="IPR048960">
    <property type="entry name" value="POLQ-like_helical"/>
</dbReference>
<comment type="caution">
    <text evidence="9">The sequence shown here is derived from an EMBL/GenBank/DDBJ whole genome shotgun (WGS) entry which is preliminary data.</text>
</comment>
<keyword evidence="3" id="KW-0347">Helicase</keyword>
<dbReference type="PANTHER" id="PTHR47961:SF6">
    <property type="entry name" value="DNA-DIRECTED DNA POLYMERASE"/>
    <property type="match status" value="1"/>
</dbReference>
<dbReference type="Pfam" id="PF21099">
    <property type="entry name" value="POLQ_helical"/>
    <property type="match status" value="1"/>
</dbReference>
<dbReference type="FunFam" id="1.10.3380.20:FF:000005">
    <property type="entry name" value="DNA-directed DNA polymerase theta, putative"/>
    <property type="match status" value="1"/>
</dbReference>
<feature type="domain" description="Helicase ATP-binding" evidence="7">
    <location>
        <begin position="142"/>
        <end position="336"/>
    </location>
</feature>
<dbReference type="SUPFAM" id="SSF158702">
    <property type="entry name" value="Sec63 N-terminal domain-like"/>
    <property type="match status" value="1"/>
</dbReference>
<dbReference type="InterPro" id="IPR046931">
    <property type="entry name" value="HTH_61"/>
</dbReference>
<dbReference type="GO" id="GO:0016787">
    <property type="term" value="F:hydrolase activity"/>
    <property type="evidence" value="ECO:0007669"/>
    <property type="project" value="UniProtKB-KW"/>
</dbReference>
<proteinExistence type="predicted"/>
<dbReference type="PROSITE" id="PS51194">
    <property type="entry name" value="HELICASE_CTER"/>
    <property type="match status" value="1"/>
</dbReference>
<dbReference type="Pfam" id="PF00271">
    <property type="entry name" value="Helicase_C"/>
    <property type="match status" value="1"/>
</dbReference>
<dbReference type="Pfam" id="PF25453">
    <property type="entry name" value="DUF7898"/>
    <property type="match status" value="1"/>
</dbReference>
<evidence type="ECO:0000313" key="10">
    <source>
        <dbReference type="Proteomes" id="UP001304895"/>
    </source>
</evidence>
<dbReference type="InterPro" id="IPR050474">
    <property type="entry name" value="Hel308_SKI2-like"/>
</dbReference>
<protein>
    <submittedName>
        <fullName evidence="9">P-loop containing nucleoside triphosphate hydrolase protein</fullName>
    </submittedName>
</protein>
<keyword evidence="4" id="KW-0067">ATP-binding</keyword>
<dbReference type="SUPFAM" id="SSF52540">
    <property type="entry name" value="P-loop containing nucleoside triphosphate hydrolases"/>
    <property type="match status" value="1"/>
</dbReference>
<dbReference type="CDD" id="cd18026">
    <property type="entry name" value="DEXHc_POLQ-like"/>
    <property type="match status" value="1"/>
</dbReference>
<dbReference type="Pfam" id="PF20470">
    <property type="entry name" value="HTH_61"/>
    <property type="match status" value="1"/>
</dbReference>
<dbReference type="SMART" id="SM00487">
    <property type="entry name" value="DEXDc"/>
    <property type="match status" value="1"/>
</dbReference>
<evidence type="ECO:0000256" key="1">
    <source>
        <dbReference type="ARBA" id="ARBA00022741"/>
    </source>
</evidence>
<feature type="domain" description="Helicase C-terminal" evidence="8">
    <location>
        <begin position="396"/>
        <end position="614"/>
    </location>
</feature>
<reference evidence="9" key="2">
    <citation type="submission" date="2023-05" db="EMBL/GenBank/DDBJ databases">
        <authorList>
            <consortium name="Lawrence Berkeley National Laboratory"/>
            <person name="Steindorff A."/>
            <person name="Hensen N."/>
            <person name="Bonometti L."/>
            <person name="Westerberg I."/>
            <person name="Brannstrom I.O."/>
            <person name="Guillou S."/>
            <person name="Cros-Aarteil S."/>
            <person name="Calhoun S."/>
            <person name="Haridas S."/>
            <person name="Kuo A."/>
            <person name="Mondo S."/>
            <person name="Pangilinan J."/>
            <person name="Riley R."/>
            <person name="Labutti K."/>
            <person name="Andreopoulos B."/>
            <person name="Lipzen A."/>
            <person name="Chen C."/>
            <person name="Yanf M."/>
            <person name="Daum C."/>
            <person name="Ng V."/>
            <person name="Clum A."/>
            <person name="Ohm R."/>
            <person name="Martin F."/>
            <person name="Silar P."/>
            <person name="Natvig D."/>
            <person name="Lalanne C."/>
            <person name="Gautier V."/>
            <person name="Ament-Velasquez S.L."/>
            <person name="Kruys A."/>
            <person name="Hutchinson M.I."/>
            <person name="Powell A.J."/>
            <person name="Barry K."/>
            <person name="Miller A.N."/>
            <person name="Grigoriev I.V."/>
            <person name="Debuchy R."/>
            <person name="Gladieux P."/>
            <person name="Thoren M.H."/>
            <person name="Johannesson H."/>
        </authorList>
    </citation>
    <scope>NUCLEOTIDE SEQUENCE</scope>
    <source>
        <strain evidence="9">CBS 123565</strain>
    </source>
</reference>